<dbReference type="Proteomes" id="UP000318331">
    <property type="component" value="Unassembled WGS sequence"/>
</dbReference>
<evidence type="ECO:0000313" key="1">
    <source>
        <dbReference type="EMBL" id="TQM66086.1"/>
    </source>
</evidence>
<accession>A0A543I654</accession>
<proteinExistence type="predicted"/>
<name>A0A543I654_9MICO</name>
<dbReference type="InterPro" id="IPR015797">
    <property type="entry name" value="NUDIX_hydrolase-like_dom_sf"/>
</dbReference>
<dbReference type="RefSeq" id="WP_141916151.1">
    <property type="nucleotide sequence ID" value="NZ_BAAAYS010000027.1"/>
</dbReference>
<comment type="caution">
    <text evidence="1">The sequence shown here is derived from an EMBL/GenBank/DDBJ whole genome shotgun (WGS) entry which is preliminary data.</text>
</comment>
<dbReference type="AlphaFoldDB" id="A0A543I654"/>
<dbReference type="SUPFAM" id="SSF55811">
    <property type="entry name" value="Nudix"/>
    <property type="match status" value="1"/>
</dbReference>
<reference evidence="1 2" key="1">
    <citation type="submission" date="2019-06" db="EMBL/GenBank/DDBJ databases">
        <title>Sequencing the genomes of 1000 actinobacteria strains.</title>
        <authorList>
            <person name="Klenk H.-P."/>
        </authorList>
    </citation>
    <scope>NUCLEOTIDE SEQUENCE [LARGE SCALE GENOMIC DNA]</scope>
    <source>
        <strain evidence="1 2">DSM 18031</strain>
    </source>
</reference>
<dbReference type="OrthoDB" id="9786141at2"/>
<sequence>MTDQPLLSIDVVPVRFTEERGMQLGLGVRLFEPFRGELALPGVLLVGEERLAEAAYRALAAKVGLGLGEVRALVQVTARDNPERDPRGPTVSVSYLAVVAPDAVAPRAVWRDWVGGDPLPFDHDRIVAAAADRLRVSVWQATPEARLLTRALTGETFSTRRAARLTEAVTGVRPEPGNFNRMLRTAPDLARCAGVEAAGRGRPAALWAWGQRR</sequence>
<dbReference type="EMBL" id="VFPN01000001">
    <property type="protein sequence ID" value="TQM66086.1"/>
    <property type="molecule type" value="Genomic_DNA"/>
</dbReference>
<dbReference type="Gene3D" id="3.90.79.10">
    <property type="entry name" value="Nucleoside Triphosphate Pyrophosphohydrolase"/>
    <property type="match status" value="1"/>
</dbReference>
<protein>
    <submittedName>
        <fullName evidence="1">ADP-ribose pyrophosphatase YjhB (NUDIX family)</fullName>
    </submittedName>
</protein>
<gene>
    <name evidence="1" type="ORF">FB466_0908</name>
</gene>
<keyword evidence="2" id="KW-1185">Reference proteome</keyword>
<organism evidence="1 2">
    <name type="scientific">Klugiella xanthotipulae</name>
    <dbReference type="NCBI Taxonomy" id="244735"/>
    <lineage>
        <taxon>Bacteria</taxon>
        <taxon>Bacillati</taxon>
        <taxon>Actinomycetota</taxon>
        <taxon>Actinomycetes</taxon>
        <taxon>Micrococcales</taxon>
        <taxon>Microbacteriaceae</taxon>
        <taxon>Klugiella</taxon>
    </lineage>
</organism>
<evidence type="ECO:0000313" key="2">
    <source>
        <dbReference type="Proteomes" id="UP000318331"/>
    </source>
</evidence>